<dbReference type="InterPro" id="IPR036962">
    <property type="entry name" value="Glyco_hydro_3_N_sf"/>
</dbReference>
<evidence type="ECO:0000313" key="11">
    <source>
        <dbReference type="EMBL" id="KAG0655077.1"/>
    </source>
</evidence>
<comment type="catalytic activity">
    <reaction evidence="1 9">
        <text>Hydrolysis of terminal, non-reducing beta-D-glucosyl residues with release of beta-D-glucose.</text>
        <dbReference type="EC" id="3.2.1.21"/>
    </reaction>
</comment>
<keyword evidence="4" id="KW-0964">Secreted</keyword>
<dbReference type="InterPro" id="IPR002772">
    <property type="entry name" value="Glyco_hydro_3_C"/>
</dbReference>
<proteinExistence type="inferred from homology"/>
<dbReference type="GO" id="GO:0009251">
    <property type="term" value="P:glucan catabolic process"/>
    <property type="evidence" value="ECO:0007669"/>
    <property type="project" value="TreeGrafter"/>
</dbReference>
<comment type="caution">
    <text evidence="11">The sequence shown here is derived from an EMBL/GenBank/DDBJ whole genome shotgun (WGS) entry which is preliminary data.</text>
</comment>
<dbReference type="InterPro" id="IPR026891">
    <property type="entry name" value="Fn3-like"/>
</dbReference>
<sequence>MGAIDVPSRSPSFSRLTTALHAVAPRGSHFPASLERPEARPALNLSFLLARSSLLAQSRRPAFPVNHAVRIPGGSPYTDDALVPVLSTMLLKWSTLIALIVAASAAPTAAPAPELRGLLKADGFTSQQWRDGFAKAQALVASLSFDQKQNFTALRASVPPGCSGLTFPLPEAGLQEGLCFADGPTGIQSRYSTQFPAEVTTAATFDRDLFYRRAYAEGAEYARLGAQVPLSIVVGPMGRSVYNGRNWEGFSPDAFLAGEAVRYTVEAFQENKVTALVKHFVGNEQEYLRNGVPTGYLRSVQNQTIDSIIDAATLRETYTSPFAEAIRAGAGAIMNSYNKLNGTFAAENGDLLLGVLKEELNFHGFVLTDWGAGKTTLGSALNGTDAIGGFPNLFGASLAAAIKNGSVPEALLDDKLTRILTQYFALDQSSLPNIDYDRWVANKTSTIVVREVAEGAITLLKNSNVSGLGLPVQNVRDVALIGSAAAPSKFGILNNLNMFWNKPSSPYSGVVTDGFGSGSSPAAYITDPLTGFVAASKEQDRHAAIDGFFSDDPTEGIVIGETGPSSPIDTKLMNADAAFVFVSAVAMEGYDRPNLELLNNGSNLIQYVADHHNNTIVVLEAPGPVDMAQWNAHPNVTAILFSYFGGQEMGSAVANVAFGQVNPSGKLPFTLAKQVSEYPLNLYNGSITLDPIANFTEGDFIDYKHFDAASVEPLYEFGYGLSYSTFAVSDVSAWPKTGPCPAPVRETNEKLYIDGKPSGMGVYDYAATVQATVTNTGDVDGAEVAQLYITYPDGTPRKMPVKSLRGFAKPYLKAGESQTVQFELRNKDLAYWSAVYHGWVVPRGDFTFHVGTSSRDLPLRETFTF</sequence>
<keyword evidence="6 9" id="KW-0378">Hydrolase</keyword>
<evidence type="ECO:0000256" key="9">
    <source>
        <dbReference type="RuleBase" id="RU361161"/>
    </source>
</evidence>
<feature type="domain" description="Fibronectin type III-like" evidence="10">
    <location>
        <begin position="783"/>
        <end position="854"/>
    </location>
</feature>
<dbReference type="SUPFAM" id="SSF52279">
    <property type="entry name" value="Beta-D-glucan exohydrolase, C-terminal domain"/>
    <property type="match status" value="1"/>
</dbReference>
<evidence type="ECO:0000256" key="8">
    <source>
        <dbReference type="ARBA" id="ARBA00024983"/>
    </source>
</evidence>
<evidence type="ECO:0000256" key="7">
    <source>
        <dbReference type="ARBA" id="ARBA00023295"/>
    </source>
</evidence>
<evidence type="ECO:0000256" key="4">
    <source>
        <dbReference type="ARBA" id="ARBA00022525"/>
    </source>
</evidence>
<dbReference type="PANTHER" id="PTHR42715">
    <property type="entry name" value="BETA-GLUCOSIDASE"/>
    <property type="match status" value="1"/>
</dbReference>
<dbReference type="SUPFAM" id="SSF51445">
    <property type="entry name" value="(Trans)glycosidases"/>
    <property type="match status" value="1"/>
</dbReference>
<keyword evidence="5" id="KW-0732">Signal</keyword>
<gene>
    <name evidence="11" type="ORF">C6P46_001267</name>
</gene>
<dbReference type="PANTHER" id="PTHR42715:SF12">
    <property type="entry name" value="BETA-GLUCOSIDASE G-RELATED"/>
    <property type="match status" value="1"/>
</dbReference>
<keyword evidence="9" id="KW-0624">Polysaccharide degradation</keyword>
<protein>
    <recommendedName>
        <fullName evidence="9">beta-glucosidase</fullName>
        <ecNumber evidence="9">3.2.1.21</ecNumber>
    </recommendedName>
</protein>
<evidence type="ECO:0000256" key="5">
    <source>
        <dbReference type="ARBA" id="ARBA00022729"/>
    </source>
</evidence>
<comment type="subcellular location">
    <subcellularLocation>
        <location evidence="2">Secreted</location>
    </subcellularLocation>
</comment>
<dbReference type="GO" id="GO:0005576">
    <property type="term" value="C:extracellular region"/>
    <property type="evidence" value="ECO:0007669"/>
    <property type="project" value="UniProtKB-SubCell"/>
</dbReference>
<name>A0A9P7B1Z7_RHOMI</name>
<comment type="function">
    <text evidence="8">Beta-glucosidases are one of a number of cellulolytic enzymes involved in the degradation of cellulosic biomass. Catalyzes the last step releasing glucose from the inhibitory cellobiose.</text>
</comment>
<dbReference type="Pfam" id="PF14310">
    <property type="entry name" value="Fn3-like"/>
    <property type="match status" value="1"/>
</dbReference>
<dbReference type="Proteomes" id="UP000777482">
    <property type="component" value="Unassembled WGS sequence"/>
</dbReference>
<keyword evidence="12" id="KW-1185">Reference proteome</keyword>
<dbReference type="PRINTS" id="PR00133">
    <property type="entry name" value="GLHYDRLASE3"/>
</dbReference>
<dbReference type="PROSITE" id="PS00775">
    <property type="entry name" value="GLYCOSYL_HYDROL_F3"/>
    <property type="match status" value="1"/>
</dbReference>
<dbReference type="InterPro" id="IPR036881">
    <property type="entry name" value="Glyco_hydro_3_C_sf"/>
</dbReference>
<evidence type="ECO:0000256" key="2">
    <source>
        <dbReference type="ARBA" id="ARBA00004613"/>
    </source>
</evidence>
<dbReference type="SMART" id="SM01217">
    <property type="entry name" value="Fn3_like"/>
    <property type="match status" value="1"/>
</dbReference>
<organism evidence="11 12">
    <name type="scientific">Rhodotorula mucilaginosa</name>
    <name type="common">Yeast</name>
    <name type="synonym">Rhodotorula rubra</name>
    <dbReference type="NCBI Taxonomy" id="5537"/>
    <lineage>
        <taxon>Eukaryota</taxon>
        <taxon>Fungi</taxon>
        <taxon>Dikarya</taxon>
        <taxon>Basidiomycota</taxon>
        <taxon>Pucciniomycotina</taxon>
        <taxon>Microbotryomycetes</taxon>
        <taxon>Sporidiobolales</taxon>
        <taxon>Sporidiobolaceae</taxon>
        <taxon>Rhodotorula</taxon>
    </lineage>
</organism>
<dbReference type="Pfam" id="PF00933">
    <property type="entry name" value="Glyco_hydro_3"/>
    <property type="match status" value="1"/>
</dbReference>
<evidence type="ECO:0000256" key="1">
    <source>
        <dbReference type="ARBA" id="ARBA00000448"/>
    </source>
</evidence>
<dbReference type="InterPro" id="IPR013783">
    <property type="entry name" value="Ig-like_fold"/>
</dbReference>
<dbReference type="Pfam" id="PF01915">
    <property type="entry name" value="Glyco_hydro_3_C"/>
    <property type="match status" value="1"/>
</dbReference>
<keyword evidence="7 9" id="KW-0326">Glycosidase</keyword>
<dbReference type="EMBL" id="PUHQ01000130">
    <property type="protein sequence ID" value="KAG0655077.1"/>
    <property type="molecule type" value="Genomic_DNA"/>
</dbReference>
<dbReference type="Gene3D" id="3.40.50.1700">
    <property type="entry name" value="Glycoside hydrolase family 3 C-terminal domain"/>
    <property type="match status" value="1"/>
</dbReference>
<keyword evidence="9" id="KW-0119">Carbohydrate metabolism</keyword>
<dbReference type="OrthoDB" id="416222at2759"/>
<dbReference type="InterPro" id="IPR017853">
    <property type="entry name" value="GH"/>
</dbReference>
<dbReference type="GO" id="GO:0008422">
    <property type="term" value="F:beta-glucosidase activity"/>
    <property type="evidence" value="ECO:0007669"/>
    <property type="project" value="UniProtKB-EC"/>
</dbReference>
<comment type="pathway">
    <text evidence="9">Glycan metabolism; cellulose degradation.</text>
</comment>
<dbReference type="EC" id="3.2.1.21" evidence="9"/>
<dbReference type="InterPro" id="IPR001764">
    <property type="entry name" value="Glyco_hydro_3_N"/>
</dbReference>
<reference evidence="11 12" key="1">
    <citation type="submission" date="2020-11" db="EMBL/GenBank/DDBJ databases">
        <title>Kefir isolates.</title>
        <authorList>
            <person name="Marcisauskas S."/>
            <person name="Kim Y."/>
            <person name="Blasche S."/>
        </authorList>
    </citation>
    <scope>NUCLEOTIDE SEQUENCE [LARGE SCALE GENOMIC DNA]</scope>
    <source>
        <strain evidence="11 12">KR</strain>
    </source>
</reference>
<dbReference type="AlphaFoldDB" id="A0A9P7B1Z7"/>
<dbReference type="Gene3D" id="2.60.40.10">
    <property type="entry name" value="Immunoglobulins"/>
    <property type="match status" value="1"/>
</dbReference>
<evidence type="ECO:0000256" key="6">
    <source>
        <dbReference type="ARBA" id="ARBA00022801"/>
    </source>
</evidence>
<dbReference type="InterPro" id="IPR050288">
    <property type="entry name" value="Cellulose_deg_GH3"/>
</dbReference>
<accession>A0A9P7B1Z7</accession>
<evidence type="ECO:0000259" key="10">
    <source>
        <dbReference type="SMART" id="SM01217"/>
    </source>
</evidence>
<evidence type="ECO:0000256" key="3">
    <source>
        <dbReference type="ARBA" id="ARBA00005336"/>
    </source>
</evidence>
<evidence type="ECO:0000313" key="12">
    <source>
        <dbReference type="Proteomes" id="UP000777482"/>
    </source>
</evidence>
<comment type="similarity">
    <text evidence="3 9">Belongs to the glycosyl hydrolase 3 family.</text>
</comment>
<dbReference type="Gene3D" id="3.20.20.300">
    <property type="entry name" value="Glycoside hydrolase, family 3, N-terminal domain"/>
    <property type="match status" value="1"/>
</dbReference>
<dbReference type="InterPro" id="IPR019800">
    <property type="entry name" value="Glyco_hydro_3_AS"/>
</dbReference>